<name>A0A8J3YPP0_9ACTN</name>
<evidence type="ECO:0000313" key="2">
    <source>
        <dbReference type="EMBL" id="GIJ47616.1"/>
    </source>
</evidence>
<protein>
    <submittedName>
        <fullName evidence="2">Transcriptional regulator</fullName>
    </submittedName>
</protein>
<dbReference type="InterPro" id="IPR036390">
    <property type="entry name" value="WH_DNA-bd_sf"/>
</dbReference>
<dbReference type="PANTHER" id="PTHR43252:SF2">
    <property type="entry name" value="TRANSCRIPTION REGULATOR, PADR-LIKE FAMILY"/>
    <property type="match status" value="1"/>
</dbReference>
<organism evidence="2 3">
    <name type="scientific">Virgisporangium aliadipatigenens</name>
    <dbReference type="NCBI Taxonomy" id="741659"/>
    <lineage>
        <taxon>Bacteria</taxon>
        <taxon>Bacillati</taxon>
        <taxon>Actinomycetota</taxon>
        <taxon>Actinomycetes</taxon>
        <taxon>Micromonosporales</taxon>
        <taxon>Micromonosporaceae</taxon>
        <taxon>Virgisporangium</taxon>
    </lineage>
</organism>
<dbReference type="SUPFAM" id="SSF46785">
    <property type="entry name" value="Winged helix' DNA-binding domain"/>
    <property type="match status" value="1"/>
</dbReference>
<sequence length="181" mass="19747">MSATRLLILGLVRGLGTAHGYAIHNELVSWGAGEWANVKWGSIYHALRQMEKEGKLRQANTDECTGRVDYAVTEAGEEEFQRLLRKSLRDRLSRPDLLCAGLALMTSLPRGDAIALLKERVAEAEQQQAELAAGAGQLPPGTPGHVAELFGYWRTAGDNDIAWARGLIDRLSSGAYTMADE</sequence>
<proteinExistence type="predicted"/>
<feature type="domain" description="Transcription regulator PadR N-terminal" evidence="1">
    <location>
        <begin position="8"/>
        <end position="81"/>
    </location>
</feature>
<dbReference type="InterPro" id="IPR036388">
    <property type="entry name" value="WH-like_DNA-bd_sf"/>
</dbReference>
<evidence type="ECO:0000313" key="3">
    <source>
        <dbReference type="Proteomes" id="UP000619260"/>
    </source>
</evidence>
<dbReference type="PANTHER" id="PTHR43252">
    <property type="entry name" value="TRANSCRIPTIONAL REGULATOR YQJI"/>
    <property type="match status" value="1"/>
</dbReference>
<comment type="caution">
    <text evidence="2">The sequence shown here is derived from an EMBL/GenBank/DDBJ whole genome shotgun (WGS) entry which is preliminary data.</text>
</comment>
<reference evidence="2" key="1">
    <citation type="submission" date="2021-01" db="EMBL/GenBank/DDBJ databases">
        <title>Whole genome shotgun sequence of Virgisporangium aliadipatigenens NBRC 105644.</title>
        <authorList>
            <person name="Komaki H."/>
            <person name="Tamura T."/>
        </authorList>
    </citation>
    <scope>NUCLEOTIDE SEQUENCE</scope>
    <source>
        <strain evidence="2">NBRC 105644</strain>
    </source>
</reference>
<accession>A0A8J3YPP0</accession>
<dbReference type="Proteomes" id="UP000619260">
    <property type="component" value="Unassembled WGS sequence"/>
</dbReference>
<keyword evidence="3" id="KW-1185">Reference proteome</keyword>
<dbReference type="RefSeq" id="WP_203901108.1">
    <property type="nucleotide sequence ID" value="NZ_BOPF01000015.1"/>
</dbReference>
<dbReference type="InterPro" id="IPR005149">
    <property type="entry name" value="Tscrpt_reg_PadR_N"/>
</dbReference>
<dbReference type="Pfam" id="PF03551">
    <property type="entry name" value="PadR"/>
    <property type="match status" value="1"/>
</dbReference>
<dbReference type="AlphaFoldDB" id="A0A8J3YPP0"/>
<gene>
    <name evidence="2" type="ORF">Val02_45020</name>
</gene>
<dbReference type="EMBL" id="BOPF01000015">
    <property type="protein sequence ID" value="GIJ47616.1"/>
    <property type="molecule type" value="Genomic_DNA"/>
</dbReference>
<evidence type="ECO:0000259" key="1">
    <source>
        <dbReference type="Pfam" id="PF03551"/>
    </source>
</evidence>
<dbReference type="Gene3D" id="1.10.10.10">
    <property type="entry name" value="Winged helix-like DNA-binding domain superfamily/Winged helix DNA-binding domain"/>
    <property type="match status" value="1"/>
</dbReference>